<dbReference type="GO" id="GO:0051301">
    <property type="term" value="P:cell division"/>
    <property type="evidence" value="ECO:0007669"/>
    <property type="project" value="UniProtKB-KW"/>
</dbReference>
<comment type="similarity">
    <text evidence="2 10">Belongs to the peptidase C19 family.</text>
</comment>
<protein>
    <recommendedName>
        <fullName evidence="10">Ubiquitin carboxyl-terminal hydrolase</fullName>
        <ecNumber evidence="10">3.4.19.12</ecNumber>
    </recommendedName>
</protein>
<feature type="region of interest" description="Disordered" evidence="12">
    <location>
        <begin position="340"/>
        <end position="359"/>
    </location>
</feature>
<evidence type="ECO:0000313" key="14">
    <source>
        <dbReference type="Ensembl" id="ENSSFAP00005029161.1"/>
    </source>
</evidence>
<dbReference type="InterPro" id="IPR003903">
    <property type="entry name" value="UIM_dom"/>
</dbReference>
<dbReference type="FunFam" id="3.90.70.10:FF:000066">
    <property type="entry name" value="Ubiquitin carboxyl-terminal hydrolase 37"/>
    <property type="match status" value="1"/>
</dbReference>
<feature type="domain" description="USP" evidence="13">
    <location>
        <begin position="223"/>
        <end position="796"/>
    </location>
</feature>
<evidence type="ECO:0000256" key="5">
    <source>
        <dbReference type="ARBA" id="ARBA00022776"/>
    </source>
</evidence>
<keyword evidence="3" id="KW-0132">Cell division</keyword>
<dbReference type="EC" id="3.4.19.12" evidence="10"/>
<dbReference type="AlphaFoldDB" id="A0A672HIW9"/>
<reference evidence="14" key="3">
    <citation type="submission" date="2025-09" db="UniProtKB">
        <authorList>
            <consortium name="Ensembl"/>
        </authorList>
    </citation>
    <scope>IDENTIFICATION</scope>
</reference>
<dbReference type="InterPro" id="IPR038093">
    <property type="entry name" value="USP37-like_PH_sf"/>
</dbReference>
<dbReference type="Pfam" id="PF16674">
    <property type="entry name" value="UCH_N"/>
    <property type="match status" value="1"/>
</dbReference>
<keyword evidence="6 10" id="KW-0833">Ubl conjugation pathway</keyword>
<dbReference type="GO" id="GO:0005634">
    <property type="term" value="C:nucleus"/>
    <property type="evidence" value="ECO:0007669"/>
    <property type="project" value="TreeGrafter"/>
</dbReference>
<keyword evidence="7 10" id="KW-0378">Hydrolase</keyword>
<feature type="region of interest" description="Disordered" evidence="12">
    <location>
        <begin position="562"/>
        <end position="588"/>
    </location>
</feature>
<dbReference type="InterPro" id="IPR001394">
    <property type="entry name" value="Peptidase_C19_UCH"/>
</dbReference>
<dbReference type="Ensembl" id="ENSSFAT00005030231.1">
    <property type="protein sequence ID" value="ENSSFAP00005029161.1"/>
    <property type="gene ID" value="ENSSFAG00005014823.1"/>
</dbReference>
<feature type="compositionally biased region" description="Polar residues" evidence="12">
    <location>
        <begin position="143"/>
        <end position="155"/>
    </location>
</feature>
<evidence type="ECO:0000256" key="6">
    <source>
        <dbReference type="ARBA" id="ARBA00022786"/>
    </source>
</evidence>
<evidence type="ECO:0000259" key="13">
    <source>
        <dbReference type="PROSITE" id="PS50235"/>
    </source>
</evidence>
<dbReference type="PROSITE" id="PS00972">
    <property type="entry name" value="USP_1"/>
    <property type="match status" value="1"/>
</dbReference>
<dbReference type="SMART" id="SM00726">
    <property type="entry name" value="UIM"/>
    <property type="match status" value="3"/>
</dbReference>
<evidence type="ECO:0000256" key="9">
    <source>
        <dbReference type="ARBA" id="ARBA00023306"/>
    </source>
</evidence>
<evidence type="ECO:0000256" key="3">
    <source>
        <dbReference type="ARBA" id="ARBA00022618"/>
    </source>
</evidence>
<evidence type="ECO:0000256" key="11">
    <source>
        <dbReference type="SAM" id="Coils"/>
    </source>
</evidence>
<accession>A0A672HIW9</accession>
<evidence type="ECO:0000313" key="15">
    <source>
        <dbReference type="Proteomes" id="UP000472267"/>
    </source>
</evidence>
<gene>
    <name evidence="14" type="primary">usp37</name>
</gene>
<keyword evidence="8 10" id="KW-0788">Thiol protease</keyword>
<dbReference type="GO" id="GO:0004843">
    <property type="term" value="F:cysteine-type deubiquitinase activity"/>
    <property type="evidence" value="ECO:0007669"/>
    <property type="project" value="UniProtKB-UniRule"/>
</dbReference>
<evidence type="ECO:0000256" key="4">
    <source>
        <dbReference type="ARBA" id="ARBA00022670"/>
    </source>
</evidence>
<evidence type="ECO:0000256" key="1">
    <source>
        <dbReference type="ARBA" id="ARBA00000707"/>
    </source>
</evidence>
<dbReference type="InterPro" id="IPR032069">
    <property type="entry name" value="USP37-like_PH"/>
</dbReference>
<keyword evidence="4 10" id="KW-0645">Protease</keyword>
<dbReference type="PANTHER" id="PTHR24006:SF915">
    <property type="entry name" value="UBIQUITIN CARBOXYL-TERMINAL HYDROLASE-RELATED"/>
    <property type="match status" value="1"/>
</dbReference>
<dbReference type="PROSITE" id="PS50330">
    <property type="entry name" value="UIM"/>
    <property type="match status" value="3"/>
</dbReference>
<dbReference type="Gene3D" id="3.90.70.10">
    <property type="entry name" value="Cysteine proteinases"/>
    <property type="match status" value="2"/>
</dbReference>
<evidence type="ECO:0000256" key="10">
    <source>
        <dbReference type="RuleBase" id="RU366025"/>
    </source>
</evidence>
<feature type="region of interest" description="Disordered" evidence="12">
    <location>
        <begin position="138"/>
        <end position="192"/>
    </location>
</feature>
<sequence length="796" mass="89057">MATVVPKLSSGGTVKIRFCSMDLGTTRWKEGTFEILEKDNKVSLCIRFNCGGAVKTFQLKENVKNVNQNPNRIILTLKDSNVISLDKLSPSLMLKLKEYLEKLKQGKPGVCALLNNKATSDPSRKFLLNCKDKLKQAEENRTPLGSTPLQPSSFYGSRPMAKDYGQSHSFLDRPSSAQTPTAKRSLMLPNHSTPFKKVRPSLDYGGWNKQRPSTLVQPQAPLQGFSNLGNTCYMNAILQSLFSLPSFSNDMLKQSVPWKKVPVNALLRRFTHLMAKKDVSCPETKKDLLRKVKSAISSTAERFSGNMQNDAHEFLSQCLDQLKDDVEKMNKSLASDAASCENGADGAAPSAGKAEPGEEADTTRIYTCPVAVNMEFEVQHTITCKGCGEVVTKREQFNDLSIDLPRRKKTLPLRSIQDSLDLFFRMEEIEYSCEKCSGKAATVTHKFSKLPRVLILHLKRYSFNAQLSLNSKLGQQVVIPRYLTLLSHCTETTRPPISLGWIAISSSASVLIDSDCEEETCRKVNSSRKRRLSTCLPDDDDSDFGGINDDDMLAAVLEMSRQEAGMLSSSRPDDESTSSPDTGFGDADHDLAYHTELIEADSKQPAGEPASRNVSSKVLTMDENKENQTPESVQQQGELDWMQQYSLDQEREEQELQQALAQSLQEHEAQEMREDDDLKRATELSLQEFNNSLPDLLCSDDDSGNEDVLDMEYTEAEAENLKRNAESGDLPNSFRLISVVSHIGSSSSSGHYISDVFDMKKQSWLTYNDLDVSRTQEATVQRDRDRSGYIFFYMHK</sequence>
<keyword evidence="11" id="KW-0175">Coiled coil</keyword>
<dbReference type="PANTHER" id="PTHR24006">
    <property type="entry name" value="UBIQUITIN CARBOXYL-TERMINAL HYDROLASE"/>
    <property type="match status" value="1"/>
</dbReference>
<feature type="coiled-coil region" evidence="11">
    <location>
        <begin position="642"/>
        <end position="684"/>
    </location>
</feature>
<dbReference type="Gene3D" id="2.30.29.180">
    <property type="entry name" value="Ubiquitin carboxyl-terminal hydrolase 26/29/37, pleckstrin homology-like domain"/>
    <property type="match status" value="1"/>
</dbReference>
<reference evidence="14" key="2">
    <citation type="submission" date="2025-08" db="UniProtKB">
        <authorList>
            <consortium name="Ensembl"/>
        </authorList>
    </citation>
    <scope>IDENTIFICATION</scope>
</reference>
<dbReference type="GO" id="GO:0000082">
    <property type="term" value="P:G1/S transition of mitotic cell cycle"/>
    <property type="evidence" value="ECO:0007669"/>
    <property type="project" value="TreeGrafter"/>
</dbReference>
<dbReference type="CDD" id="cd02257">
    <property type="entry name" value="Peptidase_C19"/>
    <property type="match status" value="1"/>
</dbReference>
<proteinExistence type="inferred from homology"/>
<dbReference type="InterPro" id="IPR028889">
    <property type="entry name" value="USP"/>
</dbReference>
<dbReference type="PROSITE" id="PS00973">
    <property type="entry name" value="USP_2"/>
    <property type="match status" value="1"/>
</dbReference>
<comment type="catalytic activity">
    <reaction evidence="1 10">
        <text>Thiol-dependent hydrolysis of ester, thioester, amide, peptide and isopeptide bonds formed by the C-terminal Gly of ubiquitin (a 76-residue protein attached to proteins as an intracellular targeting signal).</text>
        <dbReference type="EC" id="3.4.19.12"/>
    </reaction>
</comment>
<dbReference type="Proteomes" id="UP000472267">
    <property type="component" value="Chromosome 16"/>
</dbReference>
<dbReference type="Pfam" id="PF02809">
    <property type="entry name" value="UIM"/>
    <property type="match status" value="3"/>
</dbReference>
<dbReference type="GO" id="GO:0006508">
    <property type="term" value="P:proteolysis"/>
    <property type="evidence" value="ECO:0007669"/>
    <property type="project" value="UniProtKB-KW"/>
</dbReference>
<organism evidence="14 15">
    <name type="scientific">Salarias fasciatus</name>
    <name type="common">Jewelled blenny</name>
    <name type="synonym">Blennius fasciatus</name>
    <dbReference type="NCBI Taxonomy" id="181472"/>
    <lineage>
        <taxon>Eukaryota</taxon>
        <taxon>Metazoa</taxon>
        <taxon>Chordata</taxon>
        <taxon>Craniata</taxon>
        <taxon>Vertebrata</taxon>
        <taxon>Euteleostomi</taxon>
        <taxon>Actinopterygii</taxon>
        <taxon>Neopterygii</taxon>
        <taxon>Teleostei</taxon>
        <taxon>Neoteleostei</taxon>
        <taxon>Acanthomorphata</taxon>
        <taxon>Ovalentaria</taxon>
        <taxon>Blenniimorphae</taxon>
        <taxon>Blenniiformes</taxon>
        <taxon>Blennioidei</taxon>
        <taxon>Blenniidae</taxon>
        <taxon>Salariinae</taxon>
        <taxon>Salarias</taxon>
    </lineage>
</organism>
<name>A0A672HIW9_SALFA</name>
<evidence type="ECO:0000256" key="2">
    <source>
        <dbReference type="ARBA" id="ARBA00009085"/>
    </source>
</evidence>
<dbReference type="InterPro" id="IPR050164">
    <property type="entry name" value="Peptidase_C19"/>
</dbReference>
<dbReference type="GO" id="GO:0005829">
    <property type="term" value="C:cytosol"/>
    <property type="evidence" value="ECO:0007669"/>
    <property type="project" value="TreeGrafter"/>
</dbReference>
<keyword evidence="15" id="KW-1185">Reference proteome</keyword>
<reference evidence="14" key="1">
    <citation type="submission" date="2019-06" db="EMBL/GenBank/DDBJ databases">
        <authorList>
            <consortium name="Wellcome Sanger Institute Data Sharing"/>
        </authorList>
    </citation>
    <scope>NUCLEOTIDE SEQUENCE [LARGE SCALE GENOMIC DNA]</scope>
</reference>
<keyword evidence="9" id="KW-0131">Cell cycle</keyword>
<evidence type="ECO:0000256" key="8">
    <source>
        <dbReference type="ARBA" id="ARBA00022807"/>
    </source>
</evidence>
<dbReference type="Pfam" id="PF00443">
    <property type="entry name" value="UCH"/>
    <property type="match status" value="1"/>
</dbReference>
<evidence type="ECO:0000256" key="7">
    <source>
        <dbReference type="ARBA" id="ARBA00022801"/>
    </source>
</evidence>
<keyword evidence="5" id="KW-0498">Mitosis</keyword>
<dbReference type="InterPro" id="IPR018200">
    <property type="entry name" value="USP_CS"/>
</dbReference>
<dbReference type="InterPro" id="IPR038765">
    <property type="entry name" value="Papain-like_cys_pep_sf"/>
</dbReference>
<dbReference type="GO" id="GO:0016579">
    <property type="term" value="P:protein deubiquitination"/>
    <property type="evidence" value="ECO:0007669"/>
    <property type="project" value="InterPro"/>
</dbReference>
<dbReference type="PROSITE" id="PS50235">
    <property type="entry name" value="USP_3"/>
    <property type="match status" value="1"/>
</dbReference>
<evidence type="ECO:0000256" key="12">
    <source>
        <dbReference type="SAM" id="MobiDB-lite"/>
    </source>
</evidence>
<dbReference type="SUPFAM" id="SSF54001">
    <property type="entry name" value="Cysteine proteinases"/>
    <property type="match status" value="1"/>
</dbReference>